<evidence type="ECO:0000313" key="2">
    <source>
        <dbReference type="EMBL" id="KAJ8381655.1"/>
    </source>
</evidence>
<dbReference type="AlphaFoldDB" id="A0A9Q1GDS1"/>
<evidence type="ECO:0000256" key="1">
    <source>
        <dbReference type="SAM" id="MobiDB-lite"/>
    </source>
</evidence>
<proteinExistence type="predicted"/>
<dbReference type="Proteomes" id="UP001152622">
    <property type="component" value="Chromosome 1"/>
</dbReference>
<keyword evidence="3" id="KW-1185">Reference proteome</keyword>
<feature type="region of interest" description="Disordered" evidence="1">
    <location>
        <begin position="73"/>
        <end position="100"/>
    </location>
</feature>
<organism evidence="2 3">
    <name type="scientific">Synaphobranchus kaupii</name>
    <name type="common">Kaup's arrowtooth eel</name>
    <dbReference type="NCBI Taxonomy" id="118154"/>
    <lineage>
        <taxon>Eukaryota</taxon>
        <taxon>Metazoa</taxon>
        <taxon>Chordata</taxon>
        <taxon>Craniata</taxon>
        <taxon>Vertebrata</taxon>
        <taxon>Euteleostomi</taxon>
        <taxon>Actinopterygii</taxon>
        <taxon>Neopterygii</taxon>
        <taxon>Teleostei</taxon>
        <taxon>Anguilliformes</taxon>
        <taxon>Synaphobranchidae</taxon>
        <taxon>Synaphobranchus</taxon>
    </lineage>
</organism>
<dbReference type="EMBL" id="JAINUF010000001">
    <property type="protein sequence ID" value="KAJ8381655.1"/>
    <property type="molecule type" value="Genomic_DNA"/>
</dbReference>
<name>A0A9Q1GDS1_SYNKA</name>
<accession>A0A9Q1GDS1</accession>
<protein>
    <submittedName>
        <fullName evidence="2">Uncharacterized protein</fullName>
    </submittedName>
</protein>
<reference evidence="2" key="1">
    <citation type="journal article" date="2023" name="Science">
        <title>Genome structures resolve the early diversification of teleost fishes.</title>
        <authorList>
            <person name="Parey E."/>
            <person name="Louis A."/>
            <person name="Montfort J."/>
            <person name="Bouchez O."/>
            <person name="Roques C."/>
            <person name="Iampietro C."/>
            <person name="Lluch J."/>
            <person name="Castinel A."/>
            <person name="Donnadieu C."/>
            <person name="Desvignes T."/>
            <person name="Floi Bucao C."/>
            <person name="Jouanno E."/>
            <person name="Wen M."/>
            <person name="Mejri S."/>
            <person name="Dirks R."/>
            <person name="Jansen H."/>
            <person name="Henkel C."/>
            <person name="Chen W.J."/>
            <person name="Zahm M."/>
            <person name="Cabau C."/>
            <person name="Klopp C."/>
            <person name="Thompson A.W."/>
            <person name="Robinson-Rechavi M."/>
            <person name="Braasch I."/>
            <person name="Lecointre G."/>
            <person name="Bobe J."/>
            <person name="Postlethwait J.H."/>
            <person name="Berthelot C."/>
            <person name="Roest Crollius H."/>
            <person name="Guiguen Y."/>
        </authorList>
    </citation>
    <scope>NUCLEOTIDE SEQUENCE</scope>
    <source>
        <strain evidence="2">WJC10195</strain>
    </source>
</reference>
<sequence>MDYPITVDSQGGNALPAPLTRLRTRLHFNYSGSTLQDSGESNVGGSGEEYRVASLECSEGRWQFGIVATSLASGGQRGRCSRGLGRSTPASAPPGSKTAV</sequence>
<gene>
    <name evidence="2" type="ORF">SKAU_G00024330</name>
</gene>
<evidence type="ECO:0000313" key="3">
    <source>
        <dbReference type="Proteomes" id="UP001152622"/>
    </source>
</evidence>
<comment type="caution">
    <text evidence="2">The sequence shown here is derived from an EMBL/GenBank/DDBJ whole genome shotgun (WGS) entry which is preliminary data.</text>
</comment>